<dbReference type="SMART" id="SM00671">
    <property type="entry name" value="SEL1"/>
    <property type="match status" value="3"/>
</dbReference>
<dbReference type="SUPFAM" id="SSF81901">
    <property type="entry name" value="HCP-like"/>
    <property type="match status" value="2"/>
</dbReference>
<comment type="caution">
    <text evidence="2">The sequence shown here is derived from an EMBL/GenBank/DDBJ whole genome shotgun (WGS) entry which is preliminary data.</text>
</comment>
<dbReference type="EMBL" id="LGRX02029572">
    <property type="protein sequence ID" value="KAK3246680.1"/>
    <property type="molecule type" value="Genomic_DNA"/>
</dbReference>
<dbReference type="PANTHER" id="PTHR11102">
    <property type="entry name" value="SEL-1-LIKE PROTEIN"/>
    <property type="match status" value="1"/>
</dbReference>
<accession>A0AAE0C364</accession>
<sequence>MQAIDNILYETNVQKGCSTLVALDDGNPCNARELASKYESGLSGYPKDLNSAAYYLLASSGTRSKRYLCVDGVEYDGLDTERNLKDALKWSLRDAENGLAAGQLFAARFYANGWGCKQDADEAEKLYQEALMPAGGYAGGGLRWDCDVEDPASENLEKAVMWCRLAATLGDPVGQMVCGWCYERGWGVPKDPDQAFRYYQIAANDDFATAQCALASCYENGWGVDKSLEQAALWYSKAAEQGFVQAQFSMGIWYRSPRSILAPLRRAGSLLVQIAFRTLRGLLEALHKALTVGFWLGAKSLGGHDCDGRATASAWIPPASF</sequence>
<dbReference type="InterPro" id="IPR011990">
    <property type="entry name" value="TPR-like_helical_dom_sf"/>
</dbReference>
<name>A0AAE0C364_9CHLO</name>
<comment type="similarity">
    <text evidence="1">Belongs to the sel-1 family.</text>
</comment>
<evidence type="ECO:0000313" key="2">
    <source>
        <dbReference type="EMBL" id="KAK3246680.1"/>
    </source>
</evidence>
<proteinExistence type="inferred from homology"/>
<dbReference type="AlphaFoldDB" id="A0AAE0C364"/>
<dbReference type="Pfam" id="PF08238">
    <property type="entry name" value="Sel1"/>
    <property type="match status" value="6"/>
</dbReference>
<reference evidence="2 3" key="1">
    <citation type="journal article" date="2015" name="Genome Biol. Evol.">
        <title>Comparative Genomics of a Bacterivorous Green Alga Reveals Evolutionary Causalities and Consequences of Phago-Mixotrophic Mode of Nutrition.</title>
        <authorList>
            <person name="Burns J.A."/>
            <person name="Paasch A."/>
            <person name="Narechania A."/>
            <person name="Kim E."/>
        </authorList>
    </citation>
    <scope>NUCLEOTIDE SEQUENCE [LARGE SCALE GENOMIC DNA]</scope>
    <source>
        <strain evidence="2 3">PLY_AMNH</strain>
    </source>
</reference>
<evidence type="ECO:0000313" key="3">
    <source>
        <dbReference type="Proteomes" id="UP001190700"/>
    </source>
</evidence>
<dbReference type="InterPro" id="IPR006597">
    <property type="entry name" value="Sel1-like"/>
</dbReference>
<protein>
    <submittedName>
        <fullName evidence="2">Uncharacterized protein</fullName>
    </submittedName>
</protein>
<organism evidence="2 3">
    <name type="scientific">Cymbomonas tetramitiformis</name>
    <dbReference type="NCBI Taxonomy" id="36881"/>
    <lineage>
        <taxon>Eukaryota</taxon>
        <taxon>Viridiplantae</taxon>
        <taxon>Chlorophyta</taxon>
        <taxon>Pyramimonadophyceae</taxon>
        <taxon>Pyramimonadales</taxon>
        <taxon>Pyramimonadaceae</taxon>
        <taxon>Cymbomonas</taxon>
    </lineage>
</organism>
<dbReference type="InterPro" id="IPR050767">
    <property type="entry name" value="Sel1_AlgK"/>
</dbReference>
<gene>
    <name evidence="2" type="ORF">CYMTET_43791</name>
</gene>
<keyword evidence="3" id="KW-1185">Reference proteome</keyword>
<evidence type="ECO:0000256" key="1">
    <source>
        <dbReference type="ARBA" id="ARBA00038101"/>
    </source>
</evidence>
<dbReference type="PANTHER" id="PTHR11102:SF160">
    <property type="entry name" value="ERAD-ASSOCIATED E3 UBIQUITIN-PROTEIN LIGASE COMPONENT HRD3"/>
    <property type="match status" value="1"/>
</dbReference>
<dbReference type="Proteomes" id="UP001190700">
    <property type="component" value="Unassembled WGS sequence"/>
</dbReference>
<dbReference type="Gene3D" id="1.25.40.10">
    <property type="entry name" value="Tetratricopeptide repeat domain"/>
    <property type="match status" value="2"/>
</dbReference>